<evidence type="ECO:0000313" key="3">
    <source>
        <dbReference type="Proteomes" id="UP000002774"/>
    </source>
</evidence>
<accession>H1Y154</accession>
<evidence type="ECO:0000256" key="1">
    <source>
        <dbReference type="SAM" id="Phobius"/>
    </source>
</evidence>
<feature type="transmembrane region" description="Helical" evidence="1">
    <location>
        <begin position="50"/>
        <end position="69"/>
    </location>
</feature>
<sequence length="73" mass="8514">MNLFRRKPKVLSPRTAEAAERWVNILLLRQRQVADWLGRKTAYWDKASKIIALCLFCLVFGGISLWLLLKTIL</sequence>
<protein>
    <submittedName>
        <fullName evidence="2">Uncharacterized protein</fullName>
    </submittedName>
</protein>
<dbReference type="STRING" id="714943.Mucpa_5620"/>
<dbReference type="HOGENOM" id="CLU_198272_1_0_10"/>
<dbReference type="AlphaFoldDB" id="H1Y154"/>
<keyword evidence="1" id="KW-0812">Transmembrane</keyword>
<reference evidence="2" key="1">
    <citation type="submission" date="2011-09" db="EMBL/GenBank/DDBJ databases">
        <title>The permanent draft genome of Mucilaginibacter paludis DSM 18603.</title>
        <authorList>
            <consortium name="US DOE Joint Genome Institute (JGI-PGF)"/>
            <person name="Lucas S."/>
            <person name="Han J."/>
            <person name="Lapidus A."/>
            <person name="Bruce D."/>
            <person name="Goodwin L."/>
            <person name="Pitluck S."/>
            <person name="Peters L."/>
            <person name="Kyrpides N."/>
            <person name="Mavromatis K."/>
            <person name="Ivanova N."/>
            <person name="Mikhailova N."/>
            <person name="Held B."/>
            <person name="Detter J.C."/>
            <person name="Tapia R."/>
            <person name="Han C."/>
            <person name="Land M."/>
            <person name="Hauser L."/>
            <person name="Markowitz V."/>
            <person name="Cheng J.-F."/>
            <person name="Hugenholtz P."/>
            <person name="Woyke T."/>
            <person name="Wu D."/>
            <person name="Tindall B."/>
            <person name="Brambilla E."/>
            <person name="Klenk H.-P."/>
            <person name="Eisen J.A."/>
        </authorList>
    </citation>
    <scope>NUCLEOTIDE SEQUENCE [LARGE SCALE GENOMIC DNA]</scope>
    <source>
        <strain evidence="2">DSM 18603</strain>
    </source>
</reference>
<keyword evidence="1" id="KW-1133">Transmembrane helix</keyword>
<organism evidence="2 3">
    <name type="scientific">Mucilaginibacter paludis DSM 18603</name>
    <dbReference type="NCBI Taxonomy" id="714943"/>
    <lineage>
        <taxon>Bacteria</taxon>
        <taxon>Pseudomonadati</taxon>
        <taxon>Bacteroidota</taxon>
        <taxon>Sphingobacteriia</taxon>
        <taxon>Sphingobacteriales</taxon>
        <taxon>Sphingobacteriaceae</taxon>
        <taxon>Mucilaginibacter</taxon>
    </lineage>
</organism>
<keyword evidence="3" id="KW-1185">Reference proteome</keyword>
<name>H1Y154_9SPHI</name>
<evidence type="ECO:0000313" key="2">
    <source>
        <dbReference type="EMBL" id="EHQ29689.1"/>
    </source>
</evidence>
<dbReference type="Proteomes" id="UP000002774">
    <property type="component" value="Chromosome"/>
</dbReference>
<dbReference type="RefSeq" id="WP_008511013.1">
    <property type="nucleotide sequence ID" value="NZ_CM001403.1"/>
</dbReference>
<dbReference type="EMBL" id="CM001403">
    <property type="protein sequence ID" value="EHQ29689.1"/>
    <property type="molecule type" value="Genomic_DNA"/>
</dbReference>
<keyword evidence="1" id="KW-0472">Membrane</keyword>
<gene>
    <name evidence="2" type="ORF">Mucpa_5620</name>
</gene>
<dbReference type="OrthoDB" id="799855at2"/>
<proteinExistence type="predicted"/>